<dbReference type="PROSITE" id="PS50801">
    <property type="entry name" value="STAS"/>
    <property type="match status" value="1"/>
</dbReference>
<dbReference type="RefSeq" id="XP_071743297.1">
    <property type="nucleotide sequence ID" value="XM_071887196.1"/>
</dbReference>
<dbReference type="RefSeq" id="XP_071743302.1">
    <property type="nucleotide sequence ID" value="XM_071887201.1"/>
</dbReference>
<dbReference type="InterPro" id="IPR001902">
    <property type="entry name" value="SLC26A/SulP_fam"/>
</dbReference>
<feature type="transmembrane region" description="Helical" evidence="5">
    <location>
        <begin position="402"/>
        <end position="421"/>
    </location>
</feature>
<dbReference type="GeneID" id="121114726"/>
<dbReference type="RefSeq" id="XP_071743299.1">
    <property type="nucleotide sequence ID" value="XM_071887198.1"/>
</dbReference>
<dbReference type="Pfam" id="PF00916">
    <property type="entry name" value="Sulfate_transp"/>
    <property type="match status" value="1"/>
</dbReference>
<feature type="transmembrane region" description="Helical" evidence="5">
    <location>
        <begin position="197"/>
        <end position="213"/>
    </location>
</feature>
<dbReference type="InterPro" id="IPR036513">
    <property type="entry name" value="STAS_dom_sf"/>
</dbReference>
<keyword evidence="4 5" id="KW-0472">Membrane</keyword>
<dbReference type="GO" id="GO:0008271">
    <property type="term" value="F:secondary active sulfate transmembrane transporter activity"/>
    <property type="evidence" value="ECO:0007669"/>
    <property type="project" value="InterPro"/>
</dbReference>
<feature type="transmembrane region" description="Helical" evidence="5">
    <location>
        <begin position="376"/>
        <end position="395"/>
    </location>
</feature>
<feature type="transmembrane region" description="Helical" evidence="5">
    <location>
        <begin position="41"/>
        <end position="61"/>
    </location>
</feature>
<feature type="domain" description="STAS" evidence="6">
    <location>
        <begin position="492"/>
        <end position="562"/>
    </location>
</feature>
<evidence type="ECO:0000256" key="2">
    <source>
        <dbReference type="ARBA" id="ARBA00022692"/>
    </source>
</evidence>
<evidence type="ECO:0000313" key="7">
    <source>
        <dbReference type="EMBL" id="CDW44557.1"/>
    </source>
</evidence>
<evidence type="ECO:0000256" key="4">
    <source>
        <dbReference type="ARBA" id="ARBA00023136"/>
    </source>
</evidence>
<name>A0A0K2V348_LEPSM</name>
<sequence length="606" mass="66323">MVLNYLGTQVRSVCSEKTLKNKLPILNWLPKYSFEKGISDIIAGFTVGLTVIPQGIAYASVASLPPQYGLYSAFMGCFVYVLLGSSKDITVGPTAIMALMTADHAQLTPDYAVLLTFISGLIILAFGLLQLGFVVDFISVPVIAGFTSAAAITIACTQIKGILGLDIDPNTKSHVEGILGNFIDIFNNIHTFRWQDTLLGLICMILLLLMRSLKNVKCSLNNYPKLNRVLNSLLWILSTGRNALIVVICTVLAFTLDPHPDPNNERNNTFILTGNVEGGLPPFGPPPFSTNSTSHGEDKNMVATLGSAIIIIPLIAILENIAIAKAFASGKQVDANQEMIALGLCNIMGSFVRSMPTTGSFSRTAVNAASGVKTTLGGVYTGVLVILSLIFLMPACQFIPKATLAAVIITAVIFSVEFDVIKPMWRSKKIDLLSTFVTFFCCLFWALEFGILIGVGVSLLLLLYSSARPKVDVELMQIEDIKYLMISPHQALHFPSASYIRNFINEKTLENEEILPVVLNFSRINSTDFTLAKILKSMISEFQKRNQTLIFYETSTSVEKTLYGLNIEGLVCLRSEELLINYLLNIFKYINQSLPINEPVPSSLNV</sequence>
<proteinExistence type="predicted"/>
<keyword evidence="2 5" id="KW-0812">Transmembrane</keyword>
<reference evidence="7" key="1">
    <citation type="submission" date="2014-05" db="EMBL/GenBank/DDBJ databases">
        <authorList>
            <person name="Chronopoulou M."/>
        </authorList>
    </citation>
    <scope>NUCLEOTIDE SEQUENCE</scope>
    <source>
        <tissue evidence="7">Whole organism</tissue>
    </source>
</reference>
<feature type="transmembrane region" description="Helical" evidence="5">
    <location>
        <begin position="111"/>
        <end position="133"/>
    </location>
</feature>
<dbReference type="CDD" id="cd07042">
    <property type="entry name" value="STAS_SulP_like_sulfate_transporter"/>
    <property type="match status" value="1"/>
</dbReference>
<dbReference type="Gene3D" id="3.30.750.24">
    <property type="entry name" value="STAS domain"/>
    <property type="match status" value="1"/>
</dbReference>
<dbReference type="SUPFAM" id="SSF52091">
    <property type="entry name" value="SpoIIaa-like"/>
    <property type="match status" value="1"/>
</dbReference>
<dbReference type="PROSITE" id="PS01130">
    <property type="entry name" value="SLC26A"/>
    <property type="match status" value="1"/>
</dbReference>
<dbReference type="InterPro" id="IPR011547">
    <property type="entry name" value="SLC26A/SulP_dom"/>
</dbReference>
<protein>
    <submittedName>
        <fullName evidence="7">Sodiumindependent sulfate anion transporterlike [Nasonia vitripennis]</fullName>
    </submittedName>
</protein>
<dbReference type="InterPro" id="IPR002645">
    <property type="entry name" value="STAS_dom"/>
</dbReference>
<accession>A0A0K2V348</accession>
<dbReference type="RefSeq" id="XP_071743300.1">
    <property type="nucleotide sequence ID" value="XM_071887199.1"/>
</dbReference>
<feature type="transmembrane region" description="Helical" evidence="5">
    <location>
        <begin position="301"/>
        <end position="318"/>
    </location>
</feature>
<feature type="transmembrane region" description="Helical" evidence="5">
    <location>
        <begin position="233"/>
        <end position="256"/>
    </location>
</feature>
<evidence type="ECO:0000259" key="6">
    <source>
        <dbReference type="PROSITE" id="PS50801"/>
    </source>
</evidence>
<dbReference type="RefSeq" id="XP_071743298.1">
    <property type="nucleotide sequence ID" value="XM_071887197.1"/>
</dbReference>
<dbReference type="GO" id="GO:0016020">
    <property type="term" value="C:membrane"/>
    <property type="evidence" value="ECO:0007669"/>
    <property type="project" value="UniProtKB-SubCell"/>
</dbReference>
<feature type="transmembrane region" description="Helical" evidence="5">
    <location>
        <begin position="433"/>
        <end position="464"/>
    </location>
</feature>
<feature type="transmembrane region" description="Helical" evidence="5">
    <location>
        <begin position="73"/>
        <end position="99"/>
    </location>
</feature>
<dbReference type="RefSeq" id="XP_071743301.1">
    <property type="nucleotide sequence ID" value="XM_071887200.1"/>
</dbReference>
<dbReference type="PANTHER" id="PTHR11814">
    <property type="entry name" value="SULFATE TRANSPORTER"/>
    <property type="match status" value="1"/>
</dbReference>
<dbReference type="Pfam" id="PF01740">
    <property type="entry name" value="STAS"/>
    <property type="match status" value="1"/>
</dbReference>
<evidence type="ECO:0000256" key="1">
    <source>
        <dbReference type="ARBA" id="ARBA00004141"/>
    </source>
</evidence>
<evidence type="ECO:0000256" key="5">
    <source>
        <dbReference type="SAM" id="Phobius"/>
    </source>
</evidence>
<comment type="subcellular location">
    <subcellularLocation>
        <location evidence="1">Membrane</location>
        <topology evidence="1">Multi-pass membrane protein</topology>
    </subcellularLocation>
</comment>
<dbReference type="EMBL" id="HACA01027196">
    <property type="protein sequence ID" value="CDW44557.1"/>
    <property type="molecule type" value="Transcribed_RNA"/>
</dbReference>
<keyword evidence="3 5" id="KW-1133">Transmembrane helix</keyword>
<dbReference type="InterPro" id="IPR018045">
    <property type="entry name" value="S04_transporter_CS"/>
</dbReference>
<dbReference type="AlphaFoldDB" id="A0A0K2V348"/>
<organism evidence="7">
    <name type="scientific">Lepeophtheirus salmonis</name>
    <name type="common">Salmon louse</name>
    <name type="synonym">Caligus salmonis</name>
    <dbReference type="NCBI Taxonomy" id="72036"/>
    <lineage>
        <taxon>Eukaryota</taxon>
        <taxon>Metazoa</taxon>
        <taxon>Ecdysozoa</taxon>
        <taxon>Arthropoda</taxon>
        <taxon>Crustacea</taxon>
        <taxon>Multicrustacea</taxon>
        <taxon>Hexanauplia</taxon>
        <taxon>Copepoda</taxon>
        <taxon>Siphonostomatoida</taxon>
        <taxon>Caligidae</taxon>
        <taxon>Lepeophtheirus</taxon>
    </lineage>
</organism>
<evidence type="ECO:0000256" key="3">
    <source>
        <dbReference type="ARBA" id="ARBA00022989"/>
    </source>
</evidence>
<dbReference type="OrthoDB" id="288203at2759"/>